<protein>
    <recommendedName>
        <fullName evidence="2">sphingomyelin phosphodiesterase</fullName>
        <ecNumber evidence="2">3.1.4.12</ecNumber>
    </recommendedName>
</protein>
<dbReference type="GO" id="GO:0005576">
    <property type="term" value="C:extracellular region"/>
    <property type="evidence" value="ECO:0007669"/>
    <property type="project" value="InterPro"/>
</dbReference>
<dbReference type="GO" id="GO:0005737">
    <property type="term" value="C:cytoplasm"/>
    <property type="evidence" value="ECO:0007669"/>
    <property type="project" value="TreeGrafter"/>
</dbReference>
<dbReference type="GO" id="GO:0004767">
    <property type="term" value="F:sphingomyelin phosphodiesterase activity"/>
    <property type="evidence" value="ECO:0007669"/>
    <property type="project" value="UniProtKB-EC"/>
</dbReference>
<reference evidence="5" key="1">
    <citation type="submission" date="2021-09" db="EMBL/GenBank/DDBJ databases">
        <authorList>
            <consortium name="AG Swart"/>
            <person name="Singh M."/>
            <person name="Singh A."/>
            <person name="Seah K."/>
            <person name="Emmerich C."/>
        </authorList>
    </citation>
    <scope>NUCLEOTIDE SEQUENCE</scope>
    <source>
        <strain evidence="5">ATCC30299</strain>
    </source>
</reference>
<keyword evidence="6" id="KW-1185">Reference proteome</keyword>
<evidence type="ECO:0000313" key="5">
    <source>
        <dbReference type="EMBL" id="CAG9324591.1"/>
    </source>
</evidence>
<comment type="caution">
    <text evidence="5">The sequence shown here is derived from an EMBL/GenBank/DDBJ whole genome shotgun (WGS) entry which is preliminary data.</text>
</comment>
<dbReference type="Proteomes" id="UP001162131">
    <property type="component" value="Unassembled WGS sequence"/>
</dbReference>
<keyword evidence="3" id="KW-0378">Hydrolase</keyword>
<sequence length="336" mass="38466">MDSTYAIQLLSPLSESTTDTALPPKKIRVLTLNLFLRPPLIKNNKSDYKDERLTYFINEILDSYDLICLQEVFGTLTRRRNRLIKSAVQAGFYFSQSPAPSFWSNQITDGGLLVLSRFPIIEQDFQGFYNGMGPDLFTFKGVIYCKISISGETAHVFSTHTQASYHTDDAKLFQYYRNIRRNQLKVMKSFIDVKTQDSKDLVLVLGDMNVDGREKLKDPVFPTVECQDDYEQMISILFGDSLCNYKDLIRSKYGFSPTTFGKVLPNGEPEETVLSHIDEASKDLSLDYIFAMNLESSAFDYSVSDTYVEPFYVSNKHFTRVSDHYGIQTCLYLKTS</sequence>
<dbReference type="Gene3D" id="3.60.10.10">
    <property type="entry name" value="Endonuclease/exonuclease/phosphatase"/>
    <property type="match status" value="1"/>
</dbReference>
<dbReference type="PANTHER" id="PTHR16320">
    <property type="entry name" value="SPHINGOMYELINASE FAMILY MEMBER"/>
    <property type="match status" value="1"/>
</dbReference>
<dbReference type="EMBL" id="CAJZBQ010000036">
    <property type="protein sequence ID" value="CAG9324591.1"/>
    <property type="molecule type" value="Genomic_DNA"/>
</dbReference>
<feature type="domain" description="Endonuclease/exonuclease/phosphatase" evidence="4">
    <location>
        <begin position="58"/>
        <end position="324"/>
    </location>
</feature>
<evidence type="ECO:0000256" key="1">
    <source>
        <dbReference type="ARBA" id="ARBA00006335"/>
    </source>
</evidence>
<name>A0AAU9JG27_9CILI</name>
<dbReference type="Pfam" id="PF03372">
    <property type="entry name" value="Exo_endo_phos"/>
    <property type="match status" value="1"/>
</dbReference>
<dbReference type="AlphaFoldDB" id="A0AAU9JG27"/>
<evidence type="ECO:0000256" key="2">
    <source>
        <dbReference type="ARBA" id="ARBA00012369"/>
    </source>
</evidence>
<gene>
    <name evidence="5" type="ORF">BSTOLATCC_MIC36377</name>
</gene>
<dbReference type="SUPFAM" id="SSF56219">
    <property type="entry name" value="DNase I-like"/>
    <property type="match status" value="1"/>
</dbReference>
<dbReference type="InterPro" id="IPR038772">
    <property type="entry name" value="Sph/SMPD2-like"/>
</dbReference>
<organism evidence="5 6">
    <name type="scientific">Blepharisma stoltei</name>
    <dbReference type="NCBI Taxonomy" id="1481888"/>
    <lineage>
        <taxon>Eukaryota</taxon>
        <taxon>Sar</taxon>
        <taxon>Alveolata</taxon>
        <taxon>Ciliophora</taxon>
        <taxon>Postciliodesmatophora</taxon>
        <taxon>Heterotrichea</taxon>
        <taxon>Heterotrichida</taxon>
        <taxon>Blepharismidae</taxon>
        <taxon>Blepharisma</taxon>
    </lineage>
</organism>
<evidence type="ECO:0000313" key="6">
    <source>
        <dbReference type="Proteomes" id="UP001162131"/>
    </source>
</evidence>
<comment type="similarity">
    <text evidence="1">Belongs to the neutral sphingomyelinase family.</text>
</comment>
<evidence type="ECO:0000256" key="3">
    <source>
        <dbReference type="ARBA" id="ARBA00022801"/>
    </source>
</evidence>
<dbReference type="EC" id="3.1.4.12" evidence="2"/>
<accession>A0AAU9JG27</accession>
<dbReference type="PANTHER" id="PTHR16320:SF1">
    <property type="entry name" value="SPHINGOMYELINASE DDB_G0288017"/>
    <property type="match status" value="1"/>
</dbReference>
<dbReference type="InterPro" id="IPR036691">
    <property type="entry name" value="Endo/exonu/phosph_ase_sf"/>
</dbReference>
<dbReference type="InterPro" id="IPR005135">
    <property type="entry name" value="Endo/exonuclease/phosphatase"/>
</dbReference>
<evidence type="ECO:0000259" key="4">
    <source>
        <dbReference type="Pfam" id="PF03372"/>
    </source>
</evidence>
<dbReference type="CDD" id="cd09078">
    <property type="entry name" value="nSMase"/>
    <property type="match status" value="1"/>
</dbReference>
<proteinExistence type="inferred from homology"/>
<dbReference type="InterPro" id="IPR017766">
    <property type="entry name" value="Sphingomyelinase/PLipase_C"/>
</dbReference>